<comment type="cofactor">
    <cofactor evidence="4">
        <name>Zn(2+)</name>
        <dbReference type="ChEBI" id="CHEBI:29105"/>
    </cofactor>
</comment>
<dbReference type="HAMAP" id="MF_02227">
    <property type="entry name" value="RPE"/>
    <property type="match status" value="1"/>
</dbReference>
<feature type="binding site" evidence="10 13">
    <location>
        <position position="32"/>
    </location>
    <ligand>
        <name>a divalent metal cation</name>
        <dbReference type="ChEBI" id="CHEBI:60240"/>
    </ligand>
</feature>
<name>A0A9W6FWX6_9BACT</name>
<comment type="catalytic activity">
    <reaction evidence="1 10 11">
        <text>D-ribulose 5-phosphate = D-xylulose 5-phosphate</text>
        <dbReference type="Rhea" id="RHEA:13677"/>
        <dbReference type="ChEBI" id="CHEBI:57737"/>
        <dbReference type="ChEBI" id="CHEBI:58121"/>
        <dbReference type="EC" id="5.1.3.1"/>
    </reaction>
</comment>
<evidence type="ECO:0000256" key="14">
    <source>
        <dbReference type="PIRSR" id="PIRSR001461-3"/>
    </source>
</evidence>
<dbReference type="SUPFAM" id="SSF51366">
    <property type="entry name" value="Ribulose-phoshate binding barrel"/>
    <property type="match status" value="1"/>
</dbReference>
<evidence type="ECO:0000256" key="11">
    <source>
        <dbReference type="PIRNR" id="PIRNR001461"/>
    </source>
</evidence>
<dbReference type="GO" id="GO:0046872">
    <property type="term" value="F:metal ion binding"/>
    <property type="evidence" value="ECO:0007669"/>
    <property type="project" value="UniProtKB-UniRule"/>
</dbReference>
<feature type="binding site" evidence="10 13">
    <location>
        <position position="34"/>
    </location>
    <ligand>
        <name>a divalent metal cation</name>
        <dbReference type="ChEBI" id="CHEBI:60240"/>
    </ligand>
</feature>
<accession>A0A9W6FWX6</accession>
<dbReference type="GO" id="GO:0004750">
    <property type="term" value="F:D-ribulose-phosphate 3-epimerase activity"/>
    <property type="evidence" value="ECO:0007669"/>
    <property type="project" value="UniProtKB-UniRule"/>
</dbReference>
<evidence type="ECO:0000256" key="3">
    <source>
        <dbReference type="ARBA" id="ARBA00001941"/>
    </source>
</evidence>
<keyword evidence="8 10" id="KW-0479">Metal-binding</keyword>
<feature type="binding site" evidence="10 14">
    <location>
        <begin position="196"/>
        <end position="197"/>
    </location>
    <ligand>
        <name>substrate</name>
    </ligand>
</feature>
<dbReference type="InterPro" id="IPR000056">
    <property type="entry name" value="Ribul_P_3_epim-like"/>
</dbReference>
<evidence type="ECO:0000256" key="10">
    <source>
        <dbReference type="HAMAP-Rule" id="MF_02227"/>
    </source>
</evidence>
<dbReference type="PROSITE" id="PS01085">
    <property type="entry name" value="RIBUL_P_3_EPIMER_1"/>
    <property type="match status" value="1"/>
</dbReference>
<keyword evidence="13" id="KW-0862">Zinc</keyword>
<evidence type="ECO:0000256" key="1">
    <source>
        <dbReference type="ARBA" id="ARBA00001782"/>
    </source>
</evidence>
<sequence length="216" mass="23461">MRKLSASILSADFGKLADEVRAVEAAGTDWIHVDVMDGHFVPNITIGPDVVRAVRKVTSLPLDVHLMIEKPERYVEAFVDAGADWLGVHVEACPHLHRTIQSIKELGAKAIVTVNPGTPLMSIEDVLGEVDMVLLMTVNPGFGGQKFISGALPKIRRCRQWIDERNLPVLLEVDGGVNRDTIDALVDAGVDVFVAGSAVFNGGDYAGNIKRLKDRM</sequence>
<comment type="function">
    <text evidence="10">Catalyzes the reversible epimerization of D-ribulose 5-phosphate to D-xylulose 5-phosphate.</text>
</comment>
<evidence type="ECO:0000256" key="12">
    <source>
        <dbReference type="PIRSR" id="PIRSR001461-1"/>
    </source>
</evidence>
<dbReference type="Proteomes" id="UP001144372">
    <property type="component" value="Unassembled WGS sequence"/>
</dbReference>
<dbReference type="EMBL" id="BSDR01000001">
    <property type="protein sequence ID" value="GLI36370.1"/>
    <property type="molecule type" value="Genomic_DNA"/>
</dbReference>
<evidence type="ECO:0000313" key="16">
    <source>
        <dbReference type="Proteomes" id="UP001144372"/>
    </source>
</evidence>
<keyword evidence="16" id="KW-1185">Reference proteome</keyword>
<evidence type="ECO:0000256" key="5">
    <source>
        <dbReference type="ARBA" id="ARBA00001954"/>
    </source>
</evidence>
<keyword evidence="10 11" id="KW-0119">Carbohydrate metabolism</keyword>
<keyword evidence="13" id="KW-0464">Manganese</keyword>
<dbReference type="Pfam" id="PF00834">
    <property type="entry name" value="Ribul_P_3_epim"/>
    <property type="match status" value="1"/>
</dbReference>
<dbReference type="Gene3D" id="3.20.20.70">
    <property type="entry name" value="Aldolase class I"/>
    <property type="match status" value="1"/>
</dbReference>
<evidence type="ECO:0000256" key="7">
    <source>
        <dbReference type="ARBA" id="ARBA00013188"/>
    </source>
</evidence>
<dbReference type="EC" id="5.1.3.1" evidence="7 10"/>
<dbReference type="InterPro" id="IPR026019">
    <property type="entry name" value="Ribul_P_3_epim"/>
</dbReference>
<dbReference type="RefSeq" id="WP_281796741.1">
    <property type="nucleotide sequence ID" value="NZ_BSDR01000001.1"/>
</dbReference>
<feature type="binding site" evidence="10 13">
    <location>
        <position position="65"/>
    </location>
    <ligand>
        <name>a divalent metal cation</name>
        <dbReference type="ChEBI" id="CHEBI:60240"/>
    </ligand>
</feature>
<comment type="cofactor">
    <cofactor evidence="5">
        <name>Fe(2+)</name>
        <dbReference type="ChEBI" id="CHEBI:29033"/>
    </cofactor>
</comment>
<dbReference type="NCBIfam" id="TIGR01163">
    <property type="entry name" value="rpe"/>
    <property type="match status" value="1"/>
</dbReference>
<evidence type="ECO:0000256" key="4">
    <source>
        <dbReference type="ARBA" id="ARBA00001947"/>
    </source>
</evidence>
<comment type="pathway">
    <text evidence="10">Carbohydrate degradation.</text>
</comment>
<comment type="cofactor">
    <cofactor evidence="2">
        <name>Mn(2+)</name>
        <dbReference type="ChEBI" id="CHEBI:29035"/>
    </cofactor>
</comment>
<feature type="binding site" evidence="10 14">
    <location>
        <position position="7"/>
    </location>
    <ligand>
        <name>substrate</name>
    </ligand>
</feature>
<dbReference type="GO" id="GO:0006098">
    <property type="term" value="P:pentose-phosphate shunt"/>
    <property type="evidence" value="ECO:0007669"/>
    <property type="project" value="UniProtKB-UniRule"/>
</dbReference>
<feature type="active site" description="Proton acceptor" evidence="10 12">
    <location>
        <position position="34"/>
    </location>
</feature>
<dbReference type="AlphaFoldDB" id="A0A9W6FWX6"/>
<feature type="binding site" evidence="10 14">
    <location>
        <position position="65"/>
    </location>
    <ligand>
        <name>substrate</name>
    </ligand>
</feature>
<comment type="cofactor">
    <cofactor evidence="10 13">
        <name>a divalent metal cation</name>
        <dbReference type="ChEBI" id="CHEBI:60240"/>
    </cofactor>
    <text evidence="10 13">Binds 1 divalent metal cation per subunit.</text>
</comment>
<evidence type="ECO:0000256" key="13">
    <source>
        <dbReference type="PIRSR" id="PIRSR001461-2"/>
    </source>
</evidence>
<dbReference type="CDD" id="cd00429">
    <property type="entry name" value="RPE"/>
    <property type="match status" value="1"/>
</dbReference>
<dbReference type="GO" id="GO:0019323">
    <property type="term" value="P:pentose catabolic process"/>
    <property type="evidence" value="ECO:0007669"/>
    <property type="project" value="UniProtKB-UniRule"/>
</dbReference>
<dbReference type="InterPro" id="IPR013785">
    <property type="entry name" value="Aldolase_TIM"/>
</dbReference>
<comment type="caution">
    <text evidence="15">The sequence shown here is derived from an EMBL/GenBank/DDBJ whole genome shotgun (WGS) entry which is preliminary data.</text>
</comment>
<dbReference type="PIRSF" id="PIRSF001461">
    <property type="entry name" value="RPE"/>
    <property type="match status" value="1"/>
</dbReference>
<protein>
    <recommendedName>
        <fullName evidence="7 10">Ribulose-phosphate 3-epimerase</fullName>
        <ecNumber evidence="7 10">5.1.3.1</ecNumber>
    </recommendedName>
</protein>
<organism evidence="15 16">
    <name type="scientific">Desulforhabdus amnigena</name>
    <dbReference type="NCBI Taxonomy" id="40218"/>
    <lineage>
        <taxon>Bacteria</taxon>
        <taxon>Pseudomonadati</taxon>
        <taxon>Thermodesulfobacteriota</taxon>
        <taxon>Syntrophobacteria</taxon>
        <taxon>Syntrophobacterales</taxon>
        <taxon>Syntrophobacteraceae</taxon>
        <taxon>Desulforhabdus</taxon>
    </lineage>
</organism>
<comment type="cofactor">
    <cofactor evidence="3">
        <name>Co(2+)</name>
        <dbReference type="ChEBI" id="CHEBI:48828"/>
    </cofactor>
</comment>
<dbReference type="GO" id="GO:0005737">
    <property type="term" value="C:cytoplasm"/>
    <property type="evidence" value="ECO:0007669"/>
    <property type="project" value="UniProtKB-ARBA"/>
</dbReference>
<feature type="active site" description="Proton donor" evidence="10 12">
    <location>
        <position position="174"/>
    </location>
</feature>
<dbReference type="FunFam" id="3.20.20.70:FF:000004">
    <property type="entry name" value="Ribulose-phosphate 3-epimerase"/>
    <property type="match status" value="1"/>
</dbReference>
<feature type="binding site" evidence="14">
    <location>
        <position position="176"/>
    </location>
    <ligand>
        <name>substrate</name>
    </ligand>
</feature>
<evidence type="ECO:0000256" key="9">
    <source>
        <dbReference type="ARBA" id="ARBA00023235"/>
    </source>
</evidence>
<evidence type="ECO:0000256" key="2">
    <source>
        <dbReference type="ARBA" id="ARBA00001936"/>
    </source>
</evidence>
<dbReference type="NCBIfam" id="NF004076">
    <property type="entry name" value="PRK05581.1-4"/>
    <property type="match status" value="1"/>
</dbReference>
<feature type="binding site" evidence="10">
    <location>
        <begin position="174"/>
        <end position="176"/>
    </location>
    <ligand>
        <name>substrate</name>
    </ligand>
</feature>
<dbReference type="InterPro" id="IPR011060">
    <property type="entry name" value="RibuloseP-bd_barrel"/>
</dbReference>
<reference evidence="15" key="1">
    <citation type="submission" date="2022-12" db="EMBL/GenBank/DDBJ databases">
        <title>Reference genome sequencing for broad-spectrum identification of bacterial and archaeal isolates by mass spectrometry.</title>
        <authorList>
            <person name="Sekiguchi Y."/>
            <person name="Tourlousse D.M."/>
        </authorList>
    </citation>
    <scope>NUCLEOTIDE SEQUENCE</scope>
    <source>
        <strain evidence="15">ASRB1</strain>
    </source>
</reference>
<gene>
    <name evidence="10 15" type="primary">rpe</name>
    <name evidence="15" type="ORF">DAMNIGENAA_38030</name>
</gene>
<evidence type="ECO:0000313" key="15">
    <source>
        <dbReference type="EMBL" id="GLI36370.1"/>
    </source>
</evidence>
<comment type="similarity">
    <text evidence="6 10 11">Belongs to the ribulose-phosphate 3-epimerase family.</text>
</comment>
<evidence type="ECO:0000256" key="8">
    <source>
        <dbReference type="ARBA" id="ARBA00022723"/>
    </source>
</evidence>
<dbReference type="PANTHER" id="PTHR11749">
    <property type="entry name" value="RIBULOSE-5-PHOSPHATE-3-EPIMERASE"/>
    <property type="match status" value="1"/>
</dbReference>
<keyword evidence="9 10" id="KW-0413">Isomerase</keyword>
<proteinExistence type="inferred from homology"/>
<dbReference type="PROSITE" id="PS01086">
    <property type="entry name" value="RIBUL_P_3_EPIMER_2"/>
    <property type="match status" value="1"/>
</dbReference>
<feature type="binding site" evidence="10 14">
    <location>
        <begin position="141"/>
        <end position="144"/>
    </location>
    <ligand>
        <name>substrate</name>
    </ligand>
</feature>
<keyword evidence="13" id="KW-0170">Cobalt</keyword>
<feature type="binding site" evidence="10 13">
    <location>
        <position position="174"/>
    </location>
    <ligand>
        <name>a divalent metal cation</name>
        <dbReference type="ChEBI" id="CHEBI:60240"/>
    </ligand>
</feature>
<evidence type="ECO:0000256" key="6">
    <source>
        <dbReference type="ARBA" id="ARBA00009541"/>
    </source>
</evidence>